<proteinExistence type="inferred from homology"/>
<feature type="transmembrane region" description="Helical" evidence="6">
    <location>
        <begin position="237"/>
        <end position="256"/>
    </location>
</feature>
<dbReference type="RefSeq" id="WP_128494193.1">
    <property type="nucleotide sequence ID" value="NZ_RZNB01000002.1"/>
</dbReference>
<dbReference type="PANTHER" id="PTHR43701">
    <property type="entry name" value="MEMBRANE TRANSPORTER PROTEIN MJ0441-RELATED"/>
    <property type="match status" value="1"/>
</dbReference>
<feature type="transmembrane region" description="Helical" evidence="6">
    <location>
        <begin position="159"/>
        <end position="176"/>
    </location>
</feature>
<keyword evidence="4 6" id="KW-1133">Transmembrane helix</keyword>
<name>A0A3S4DM24_9MICO</name>
<accession>A0A3S4DM24</accession>
<keyword evidence="3 6" id="KW-0812">Transmembrane</keyword>
<dbReference type="InterPro" id="IPR002781">
    <property type="entry name" value="TM_pro_TauE-like"/>
</dbReference>
<comment type="similarity">
    <text evidence="2 6">Belongs to the 4-toluene sulfonate uptake permease (TSUP) (TC 2.A.102) family.</text>
</comment>
<evidence type="ECO:0000256" key="5">
    <source>
        <dbReference type="ARBA" id="ARBA00023136"/>
    </source>
</evidence>
<keyword evidence="6" id="KW-1003">Cell membrane</keyword>
<keyword evidence="8" id="KW-1185">Reference proteome</keyword>
<feature type="transmembrane region" description="Helical" evidence="6">
    <location>
        <begin position="81"/>
        <end position="102"/>
    </location>
</feature>
<keyword evidence="5 6" id="KW-0472">Membrane</keyword>
<sequence length="267" mass="26897">MTSDGQSAAVARASIGALIALGLVAGFLSGLFGVGGGIIVVPALLLLGVDQRLAAGSSVAAILPTSVVGAVGYAISGQVDWIAGVLLAVGIIAGAQLGTYLLPRIPRNALFWAFVVFLLVVTVSLWFSVPERGDAIGLNVWTAIALVLTGGVTGVLSGLMGVGGGIIVVPVLIAFFGAGDLVAKGTSLLMMVPGSISATVGNARRANVDWRIAALVGGAACFGSPMGIVTATAISPFWSNIAFSVLMIAVVVQLVVRHVRSRRSRPA</sequence>
<dbReference type="AlphaFoldDB" id="A0A3S4DM24"/>
<dbReference type="Pfam" id="PF01925">
    <property type="entry name" value="TauE"/>
    <property type="match status" value="1"/>
</dbReference>
<evidence type="ECO:0000256" key="6">
    <source>
        <dbReference type="RuleBase" id="RU363041"/>
    </source>
</evidence>
<comment type="subcellular location">
    <subcellularLocation>
        <location evidence="6">Cell membrane</location>
        <topology evidence="6">Multi-pass membrane protein</topology>
    </subcellularLocation>
    <subcellularLocation>
        <location evidence="1">Membrane</location>
        <topology evidence="1">Multi-pass membrane protein</topology>
    </subcellularLocation>
</comment>
<comment type="caution">
    <text evidence="7">The sequence shown here is derived from an EMBL/GenBank/DDBJ whole genome shotgun (WGS) entry which is preliminary data.</text>
</comment>
<evidence type="ECO:0000256" key="3">
    <source>
        <dbReference type="ARBA" id="ARBA00022692"/>
    </source>
</evidence>
<evidence type="ECO:0000313" key="7">
    <source>
        <dbReference type="EMBL" id="RWZ51477.1"/>
    </source>
</evidence>
<reference evidence="7 8" key="1">
    <citation type="submission" date="2018-12" db="EMBL/GenBank/DDBJ databases">
        <authorList>
            <person name="Li F."/>
        </authorList>
    </citation>
    <scope>NUCLEOTIDE SEQUENCE [LARGE SCALE GENOMIC DNA]</scope>
    <source>
        <strain evidence="7 8">11W25H-1</strain>
    </source>
</reference>
<dbReference type="InterPro" id="IPR051598">
    <property type="entry name" value="TSUP/Inactive_protease-like"/>
</dbReference>
<dbReference type="OrthoDB" id="3700425at2"/>
<evidence type="ECO:0000256" key="4">
    <source>
        <dbReference type="ARBA" id="ARBA00022989"/>
    </source>
</evidence>
<evidence type="ECO:0000256" key="1">
    <source>
        <dbReference type="ARBA" id="ARBA00004141"/>
    </source>
</evidence>
<dbReference type="PANTHER" id="PTHR43701:SF2">
    <property type="entry name" value="MEMBRANE TRANSPORTER PROTEIN YJNA-RELATED"/>
    <property type="match status" value="1"/>
</dbReference>
<feature type="transmembrane region" description="Helical" evidence="6">
    <location>
        <begin position="15"/>
        <end position="46"/>
    </location>
</feature>
<dbReference type="Proteomes" id="UP000288547">
    <property type="component" value="Unassembled WGS sequence"/>
</dbReference>
<feature type="transmembrane region" description="Helical" evidence="6">
    <location>
        <begin position="212"/>
        <end position="231"/>
    </location>
</feature>
<evidence type="ECO:0000256" key="2">
    <source>
        <dbReference type="ARBA" id="ARBA00009142"/>
    </source>
</evidence>
<dbReference type="EMBL" id="RZNB01000002">
    <property type="protein sequence ID" value="RWZ51477.1"/>
    <property type="molecule type" value="Genomic_DNA"/>
</dbReference>
<dbReference type="GO" id="GO:0005886">
    <property type="term" value="C:plasma membrane"/>
    <property type="evidence" value="ECO:0007669"/>
    <property type="project" value="UniProtKB-SubCell"/>
</dbReference>
<feature type="transmembrane region" description="Helical" evidence="6">
    <location>
        <begin position="53"/>
        <end position="75"/>
    </location>
</feature>
<organism evidence="7 8">
    <name type="scientific">Labedella phragmitis</name>
    <dbReference type="NCBI Taxonomy" id="2498849"/>
    <lineage>
        <taxon>Bacteria</taxon>
        <taxon>Bacillati</taxon>
        <taxon>Actinomycetota</taxon>
        <taxon>Actinomycetes</taxon>
        <taxon>Micrococcales</taxon>
        <taxon>Microbacteriaceae</taxon>
        <taxon>Labedella</taxon>
    </lineage>
</organism>
<gene>
    <name evidence="7" type="ORF">ELQ90_05000</name>
</gene>
<evidence type="ECO:0000313" key="8">
    <source>
        <dbReference type="Proteomes" id="UP000288547"/>
    </source>
</evidence>
<protein>
    <recommendedName>
        <fullName evidence="6">Probable membrane transporter protein</fullName>
    </recommendedName>
</protein>
<feature type="transmembrane region" description="Helical" evidence="6">
    <location>
        <begin position="109"/>
        <end position="129"/>
    </location>
</feature>